<dbReference type="InterPro" id="IPR015943">
    <property type="entry name" value="WD40/YVTN_repeat-like_dom_sf"/>
</dbReference>
<dbReference type="AlphaFoldDB" id="A0A9E7CTF9"/>
<dbReference type="Gene3D" id="2.60.40.10">
    <property type="entry name" value="Immunoglobulins"/>
    <property type="match status" value="1"/>
</dbReference>
<feature type="transmembrane region" description="Helical" evidence="3">
    <location>
        <begin position="723"/>
        <end position="744"/>
    </location>
</feature>
<dbReference type="RefSeq" id="WP_255841264.1">
    <property type="nucleotide sequence ID" value="NZ_CP094358.1"/>
</dbReference>
<dbReference type="Gene3D" id="1.10.10.10">
    <property type="entry name" value="Winged helix-like DNA-binding domain superfamily/Winged helix DNA-binding domain"/>
    <property type="match status" value="1"/>
</dbReference>
<keyword evidence="1" id="KW-0597">Phosphoprotein</keyword>
<dbReference type="InterPro" id="IPR013783">
    <property type="entry name" value="Ig-like_fold"/>
</dbReference>
<evidence type="ECO:0000259" key="4">
    <source>
        <dbReference type="SMART" id="SM00421"/>
    </source>
</evidence>
<dbReference type="GO" id="GO:0006355">
    <property type="term" value="P:regulation of DNA-templated transcription"/>
    <property type="evidence" value="ECO:0007669"/>
    <property type="project" value="InterPro"/>
</dbReference>
<organism evidence="5 6">
    <name type="scientific">Abyssalbus ytuae</name>
    <dbReference type="NCBI Taxonomy" id="2926907"/>
    <lineage>
        <taxon>Bacteria</taxon>
        <taxon>Pseudomonadati</taxon>
        <taxon>Bacteroidota</taxon>
        <taxon>Flavobacteriia</taxon>
        <taxon>Flavobacteriales</taxon>
        <taxon>Flavobacteriaceae</taxon>
        <taxon>Abyssalbus</taxon>
    </lineage>
</organism>
<dbReference type="Gene3D" id="2.130.10.10">
    <property type="entry name" value="YVTN repeat-like/Quinoprotein amine dehydrogenase"/>
    <property type="match status" value="2"/>
</dbReference>
<evidence type="ECO:0000256" key="3">
    <source>
        <dbReference type="SAM" id="Phobius"/>
    </source>
</evidence>
<gene>
    <name evidence="5" type="ORF">MQE35_10190</name>
</gene>
<proteinExistence type="predicted"/>
<dbReference type="PANTHER" id="PTHR43547">
    <property type="entry name" value="TWO-COMPONENT HISTIDINE KINASE"/>
    <property type="match status" value="1"/>
</dbReference>
<evidence type="ECO:0000313" key="6">
    <source>
        <dbReference type="Proteomes" id="UP000831290"/>
    </source>
</evidence>
<dbReference type="SMART" id="SM00421">
    <property type="entry name" value="HTH_LUXR"/>
    <property type="match status" value="1"/>
</dbReference>
<dbReference type="SUPFAM" id="SSF46894">
    <property type="entry name" value="C-terminal effector domain of the bipartite response regulators"/>
    <property type="match status" value="1"/>
</dbReference>
<dbReference type="KEGG" id="fbm:MQE35_10190"/>
<sequence>MLLTLSSLYGQELPPIEKFTPGEYGGDNQNWMISQQGNKYVYVANNRGLLEFDGAKWKVYPTPNNTIIRAVKVIDNRIYAGFYMEFGYWLKSNTGELEYYSLSGKLNKKMTKDKQIWNILSYGDWVIFQSYKEIYFYNTIDETFKIINSNRVIYKVFKIKNSIYYNVPGEGIYKIEAGQPKLIINDNKLKSKRVISIFEVGDNLLFLTRESGFYKLENNTITSWELPVNDFLKKNTLYSGIQLSDGNFMIGTISNGVINLTPEGKINYHITQKNGLSNNTVLSLFEDHAKNVWVGLDNGINCINVTSPIQVFYDYDGRIGTVYVSKVFKDYLYLGTNQGLFYKEIEGNDSFKFVEGTGGQVWCLYNYNGEDLLCGHHLGTYLIEKDKATLIDDNLGTWAFKPIPDQPARLLKGNYDGLSILQKNKKGNWEVKNKIEGFNSSTRYFEINNTNQVHISHEYKGVFKLQLDDSLTKAIKVEKDPDFSVGKNSSLVKYENNILYAYKEGIFMYDNYENSFKRDTLLSTVINKNEYTSGKLVPDKKGRLWAFSEENIIYVTNDDLNNKYKINKIPINSGLIRGILGFENISHIKDEMYLLGTAYGYITFNLSKIEYKGDYTIHLNSVTLKNIGEKPYNLNIHEEAKLENTKGALAFSYSVPEYSKYLDIKYQYQLEGHVDKWSEWTHENETKFENLSFGSYNFKARAKIGDKISQNTISYNFEIERPWYFSNLAISIYALLLLLNGFVIHKTYRKHYDKKLKNKQIESEKLIMELKNEQLNKDIENKNRELAISKMSIIKKNELLNSIKKELNKKVESSKNVDSVLKLIDQNLNNTKDWEVFVKAFNNTDKQFIDKLKTLYPDLTPSDIRLCVYLRLNLSSKEIAPLLNISVKSVETRRYRLRKKMSLPHEESLANYILNI</sequence>
<accession>A0A9E7CTF9</accession>
<keyword evidence="3" id="KW-0472">Membrane</keyword>
<dbReference type="Proteomes" id="UP000831290">
    <property type="component" value="Chromosome"/>
</dbReference>
<feature type="coiled-coil region" evidence="2">
    <location>
        <begin position="756"/>
        <end position="792"/>
    </location>
</feature>
<reference evidence="5" key="1">
    <citation type="submission" date="2022-03" db="EMBL/GenBank/DDBJ databases">
        <title>Description of Abyssus ytuae gen. nov., sp. nov., a novel member of the family Flavobacteriaceae isolated from the sediment of Mariana Trench.</title>
        <authorList>
            <person name="Zhang J."/>
            <person name="Xu X."/>
        </authorList>
    </citation>
    <scope>NUCLEOTIDE SEQUENCE</scope>
    <source>
        <strain evidence="5">MT3330</strain>
    </source>
</reference>
<keyword evidence="3" id="KW-0812">Transmembrane</keyword>
<dbReference type="InterPro" id="IPR036388">
    <property type="entry name" value="WH-like_DNA-bd_sf"/>
</dbReference>
<dbReference type="InterPro" id="IPR011110">
    <property type="entry name" value="Reg_prop"/>
</dbReference>
<keyword evidence="2" id="KW-0175">Coiled coil</keyword>
<dbReference type="PANTHER" id="PTHR43547:SF2">
    <property type="entry name" value="HYBRID SIGNAL TRANSDUCTION HISTIDINE KINASE C"/>
    <property type="match status" value="1"/>
</dbReference>
<dbReference type="GO" id="GO:0003677">
    <property type="term" value="F:DNA binding"/>
    <property type="evidence" value="ECO:0007669"/>
    <property type="project" value="InterPro"/>
</dbReference>
<evidence type="ECO:0000256" key="1">
    <source>
        <dbReference type="ARBA" id="ARBA00022553"/>
    </source>
</evidence>
<dbReference type="Pfam" id="PF07494">
    <property type="entry name" value="Reg_prop"/>
    <property type="match status" value="1"/>
</dbReference>
<keyword evidence="3" id="KW-1133">Transmembrane helix</keyword>
<keyword evidence="6" id="KW-1185">Reference proteome</keyword>
<evidence type="ECO:0000313" key="5">
    <source>
        <dbReference type="EMBL" id="UOB16107.1"/>
    </source>
</evidence>
<dbReference type="InterPro" id="IPR000792">
    <property type="entry name" value="Tscrpt_reg_LuxR_C"/>
</dbReference>
<feature type="domain" description="HTH luxR-type" evidence="4">
    <location>
        <begin position="856"/>
        <end position="913"/>
    </location>
</feature>
<protein>
    <submittedName>
        <fullName evidence="5">LuxR family transcriptional regulator</fullName>
    </submittedName>
</protein>
<dbReference type="GO" id="GO:0000155">
    <property type="term" value="F:phosphorelay sensor kinase activity"/>
    <property type="evidence" value="ECO:0007669"/>
    <property type="project" value="TreeGrafter"/>
</dbReference>
<dbReference type="EMBL" id="CP094358">
    <property type="protein sequence ID" value="UOB16107.1"/>
    <property type="molecule type" value="Genomic_DNA"/>
</dbReference>
<dbReference type="InterPro" id="IPR016032">
    <property type="entry name" value="Sig_transdc_resp-reg_C-effctor"/>
</dbReference>
<evidence type="ECO:0000256" key="2">
    <source>
        <dbReference type="SAM" id="Coils"/>
    </source>
</evidence>
<name>A0A9E7CTF9_9FLAO</name>